<keyword evidence="3" id="KW-1185">Reference proteome</keyword>
<dbReference type="InterPro" id="IPR013149">
    <property type="entry name" value="ADH-like_C"/>
</dbReference>
<feature type="domain" description="Alcohol dehydrogenase-like C-terminal" evidence="1">
    <location>
        <begin position="33"/>
        <end position="130"/>
    </location>
</feature>
<dbReference type="GO" id="GO:0032440">
    <property type="term" value="F:2-alkenal reductase [NAD(P)H] activity"/>
    <property type="evidence" value="ECO:0007669"/>
    <property type="project" value="TreeGrafter"/>
</dbReference>
<accession>A0AA88RTZ4</accession>
<evidence type="ECO:0000259" key="1">
    <source>
        <dbReference type="Pfam" id="PF00107"/>
    </source>
</evidence>
<dbReference type="InterPro" id="IPR045010">
    <property type="entry name" value="MDR_fam"/>
</dbReference>
<dbReference type="Gene3D" id="3.40.50.720">
    <property type="entry name" value="NAD(P)-binding Rossmann-like Domain"/>
    <property type="match status" value="1"/>
</dbReference>
<name>A0AA88RTZ4_9ASTE</name>
<dbReference type="PANTHER" id="PTHR43205">
    <property type="entry name" value="PROSTAGLANDIN REDUCTASE"/>
    <property type="match status" value="1"/>
</dbReference>
<dbReference type="Proteomes" id="UP001188597">
    <property type="component" value="Unassembled WGS sequence"/>
</dbReference>
<dbReference type="EMBL" id="JAVXUP010005389">
    <property type="protein sequence ID" value="KAK2996213.1"/>
    <property type="molecule type" value="Genomic_DNA"/>
</dbReference>
<dbReference type="AlphaFoldDB" id="A0AA88RTZ4"/>
<comment type="caution">
    <text evidence="2">The sequence shown here is derived from an EMBL/GenBank/DDBJ whole genome shotgun (WGS) entry which is preliminary data.</text>
</comment>
<dbReference type="SUPFAM" id="SSF51735">
    <property type="entry name" value="NAD(P)-binding Rossmann-fold domains"/>
    <property type="match status" value="1"/>
</dbReference>
<sequence length="138" mass="15714">MPGMSAYAGFYEICSPKKGEKVSFQQHLEQLVNLLKSKFGFDEAFNYKEEQDLDAALKRYFPNGIDIYFENVGAAMIDAVLVNMRLSRRIAVCGLISQYKLEKPEGVHNLLSLITKQIRMEGFHVTLNVFDYLIEPVG</sequence>
<dbReference type="InterPro" id="IPR036291">
    <property type="entry name" value="NAD(P)-bd_dom_sf"/>
</dbReference>
<dbReference type="GO" id="GO:0006979">
    <property type="term" value="P:response to oxidative stress"/>
    <property type="evidence" value="ECO:0007669"/>
    <property type="project" value="TreeGrafter"/>
</dbReference>
<evidence type="ECO:0000313" key="2">
    <source>
        <dbReference type="EMBL" id="KAK2996213.1"/>
    </source>
</evidence>
<proteinExistence type="predicted"/>
<evidence type="ECO:0000313" key="3">
    <source>
        <dbReference type="Proteomes" id="UP001188597"/>
    </source>
</evidence>
<dbReference type="PANTHER" id="PTHR43205:SF7">
    <property type="entry name" value="PROSTAGLANDIN REDUCTASE 1"/>
    <property type="match status" value="1"/>
</dbReference>
<organism evidence="2 3">
    <name type="scientific">Escallonia herrerae</name>
    <dbReference type="NCBI Taxonomy" id="1293975"/>
    <lineage>
        <taxon>Eukaryota</taxon>
        <taxon>Viridiplantae</taxon>
        <taxon>Streptophyta</taxon>
        <taxon>Embryophyta</taxon>
        <taxon>Tracheophyta</taxon>
        <taxon>Spermatophyta</taxon>
        <taxon>Magnoliopsida</taxon>
        <taxon>eudicotyledons</taxon>
        <taxon>Gunneridae</taxon>
        <taxon>Pentapetalae</taxon>
        <taxon>asterids</taxon>
        <taxon>campanulids</taxon>
        <taxon>Escalloniales</taxon>
        <taxon>Escalloniaceae</taxon>
        <taxon>Escallonia</taxon>
    </lineage>
</organism>
<dbReference type="Pfam" id="PF00107">
    <property type="entry name" value="ADH_zinc_N"/>
    <property type="match status" value="1"/>
</dbReference>
<reference evidence="2" key="1">
    <citation type="submission" date="2022-12" db="EMBL/GenBank/DDBJ databases">
        <title>Draft genome assemblies for two species of Escallonia (Escalloniales).</title>
        <authorList>
            <person name="Chanderbali A."/>
            <person name="Dervinis C."/>
            <person name="Anghel I."/>
            <person name="Soltis D."/>
            <person name="Soltis P."/>
            <person name="Zapata F."/>
        </authorList>
    </citation>
    <scope>NUCLEOTIDE SEQUENCE</scope>
    <source>
        <strain evidence="2">UCBG64.0493</strain>
        <tissue evidence="2">Leaf</tissue>
    </source>
</reference>
<gene>
    <name evidence="2" type="ORF">RJ639_026376</name>
</gene>
<protein>
    <recommendedName>
        <fullName evidence="1">Alcohol dehydrogenase-like C-terminal domain-containing protein</fullName>
    </recommendedName>
</protein>